<feature type="domain" description="Ribosome biogenesis protein BMS1/TSR1 C-terminal" evidence="1">
    <location>
        <begin position="16"/>
        <end position="95"/>
    </location>
</feature>
<evidence type="ECO:0000259" key="1">
    <source>
        <dbReference type="Pfam" id="PF04950"/>
    </source>
</evidence>
<dbReference type="AlphaFoldDB" id="A0A2T8JDV3"/>
<reference evidence="2" key="1">
    <citation type="submission" date="2018-04" db="EMBL/GenBank/DDBJ databases">
        <title>WGS assembly of Panicum hallii.</title>
        <authorList>
            <person name="Lovell J."/>
            <person name="Jenkins J."/>
            <person name="Lowry D."/>
            <person name="Mamidi S."/>
            <person name="Sreedasyam A."/>
            <person name="Weng X."/>
            <person name="Barry K."/>
            <person name="Bonette J."/>
            <person name="Campitelli B."/>
            <person name="Daum C."/>
            <person name="Gordon S."/>
            <person name="Gould B."/>
            <person name="Lipzen A."/>
            <person name="Macqueen A."/>
            <person name="Palacio-Mejia J."/>
            <person name="Plott C."/>
            <person name="Shakirov E."/>
            <person name="Shu S."/>
            <person name="Yoshinaga Y."/>
            <person name="Zane M."/>
            <person name="Rokhsar D."/>
            <person name="Grimwood J."/>
            <person name="Schmutz J."/>
            <person name="Juenger T."/>
        </authorList>
    </citation>
    <scope>NUCLEOTIDE SEQUENCE [LARGE SCALE GENOMIC DNA]</scope>
    <source>
        <strain evidence="2">FIL2</strain>
    </source>
</reference>
<dbReference type="Gramene" id="PVH48088">
    <property type="protein sequence ID" value="PVH48088"/>
    <property type="gene ID" value="PAHAL_4G241100"/>
</dbReference>
<dbReference type="PANTHER" id="PTHR12858">
    <property type="entry name" value="RIBOSOME BIOGENESIS PROTEIN"/>
    <property type="match status" value="1"/>
</dbReference>
<dbReference type="PANTHER" id="PTHR12858:SF1">
    <property type="entry name" value="PRE-RRNA-PROCESSING PROTEIN TSR1 HOMOLOG"/>
    <property type="match status" value="1"/>
</dbReference>
<dbReference type="Proteomes" id="UP000243499">
    <property type="component" value="Chromosome 4"/>
</dbReference>
<dbReference type="InterPro" id="IPR039761">
    <property type="entry name" value="Bms1/Tsr1"/>
</dbReference>
<protein>
    <recommendedName>
        <fullName evidence="1">Ribosome biogenesis protein BMS1/TSR1 C-terminal domain-containing protein</fullName>
    </recommendedName>
</protein>
<accession>A0A2T8JDV3</accession>
<dbReference type="GO" id="GO:0030688">
    <property type="term" value="C:preribosome, small subunit precursor"/>
    <property type="evidence" value="ECO:0007669"/>
    <property type="project" value="TreeGrafter"/>
</dbReference>
<name>A0A2T8JDV3_9POAL</name>
<dbReference type="Pfam" id="PF04950">
    <property type="entry name" value="RIBIOP_C"/>
    <property type="match status" value="1"/>
</dbReference>
<dbReference type="GO" id="GO:0000479">
    <property type="term" value="P:endonucleolytic cleavage of tricistronic rRNA transcript (SSU-rRNA, 5.8S rRNA, LSU-rRNA)"/>
    <property type="evidence" value="ECO:0007669"/>
    <property type="project" value="TreeGrafter"/>
</dbReference>
<dbReference type="InterPro" id="IPR007034">
    <property type="entry name" value="BMS1_TSR1_C"/>
</dbReference>
<sequence>MDITLGIPDEVAALVDVPAKERFAKYRGLKSFRTSSWDPKESLLPEYARIFVFDNFTRTQKHVLAKIAELNGVTKDCAQVGSYMRLYVKNVPLISRPNFVIYQGQYLWLFLVFFNMSQKCAFSLQHKET</sequence>
<dbReference type="GO" id="GO:0034511">
    <property type="term" value="F:U3 snoRNA binding"/>
    <property type="evidence" value="ECO:0007669"/>
    <property type="project" value="TreeGrafter"/>
</dbReference>
<dbReference type="EMBL" id="CM008049">
    <property type="protein sequence ID" value="PVH48088.1"/>
    <property type="molecule type" value="Genomic_DNA"/>
</dbReference>
<dbReference type="GO" id="GO:0003924">
    <property type="term" value="F:GTPase activity"/>
    <property type="evidence" value="ECO:0007669"/>
    <property type="project" value="TreeGrafter"/>
</dbReference>
<evidence type="ECO:0000313" key="2">
    <source>
        <dbReference type="EMBL" id="PVH48088.1"/>
    </source>
</evidence>
<dbReference type="GO" id="GO:0005525">
    <property type="term" value="F:GTP binding"/>
    <property type="evidence" value="ECO:0007669"/>
    <property type="project" value="TreeGrafter"/>
</dbReference>
<proteinExistence type="predicted"/>
<dbReference type="GO" id="GO:0000462">
    <property type="term" value="P:maturation of SSU-rRNA from tricistronic rRNA transcript (SSU-rRNA, 5.8S rRNA, LSU-rRNA)"/>
    <property type="evidence" value="ECO:0007669"/>
    <property type="project" value="TreeGrafter"/>
</dbReference>
<gene>
    <name evidence="2" type="ORF">PAHAL_4G241100</name>
</gene>
<organism evidence="2">
    <name type="scientific">Panicum hallii</name>
    <dbReference type="NCBI Taxonomy" id="206008"/>
    <lineage>
        <taxon>Eukaryota</taxon>
        <taxon>Viridiplantae</taxon>
        <taxon>Streptophyta</taxon>
        <taxon>Embryophyta</taxon>
        <taxon>Tracheophyta</taxon>
        <taxon>Spermatophyta</taxon>
        <taxon>Magnoliopsida</taxon>
        <taxon>Liliopsida</taxon>
        <taxon>Poales</taxon>
        <taxon>Poaceae</taxon>
        <taxon>PACMAD clade</taxon>
        <taxon>Panicoideae</taxon>
        <taxon>Panicodae</taxon>
        <taxon>Paniceae</taxon>
        <taxon>Panicinae</taxon>
        <taxon>Panicum</taxon>
        <taxon>Panicum sect. Panicum</taxon>
    </lineage>
</organism>